<protein>
    <recommendedName>
        <fullName evidence="4">Fe-S oxidoreductase</fullName>
    </recommendedName>
</protein>
<organism evidence="2 3">
    <name type="scientific">Planomonospora sphaerica</name>
    <dbReference type="NCBI Taxonomy" id="161355"/>
    <lineage>
        <taxon>Bacteria</taxon>
        <taxon>Bacillati</taxon>
        <taxon>Actinomycetota</taxon>
        <taxon>Actinomycetes</taxon>
        <taxon>Streptosporangiales</taxon>
        <taxon>Streptosporangiaceae</taxon>
        <taxon>Planomonospora</taxon>
    </lineage>
</organism>
<comment type="caution">
    <text evidence="2">The sequence shown here is derived from an EMBL/GenBank/DDBJ whole genome shotgun (WGS) entry which is preliminary data.</text>
</comment>
<name>A0A171DIS9_9ACTN</name>
<reference evidence="3" key="2">
    <citation type="submission" date="2016-04" db="EMBL/GenBank/DDBJ databases">
        <title>Planomonospora sphaerica JCM9374 whole genome shotgun sequence.</title>
        <authorList>
            <person name="Suzuki T."/>
            <person name="Dohra H."/>
            <person name="Kodani S."/>
        </authorList>
    </citation>
    <scope>NUCLEOTIDE SEQUENCE [LARGE SCALE GENOMIC DNA]</scope>
    <source>
        <strain evidence="3">JCM 9374</strain>
    </source>
</reference>
<keyword evidence="3" id="KW-1185">Reference proteome</keyword>
<evidence type="ECO:0008006" key="4">
    <source>
        <dbReference type="Google" id="ProtNLM"/>
    </source>
</evidence>
<dbReference type="RefSeq" id="WP_084008640.1">
    <property type="nucleotide sequence ID" value="NZ_BDCX01000011.1"/>
</dbReference>
<dbReference type="AlphaFoldDB" id="A0A171DIS9"/>
<accession>A0A171DIS9</accession>
<evidence type="ECO:0000313" key="3">
    <source>
        <dbReference type="Proteomes" id="UP000077701"/>
    </source>
</evidence>
<feature type="region of interest" description="Disordered" evidence="1">
    <location>
        <begin position="1"/>
        <end position="21"/>
    </location>
</feature>
<proteinExistence type="predicted"/>
<evidence type="ECO:0000313" key="2">
    <source>
        <dbReference type="EMBL" id="GAT68788.1"/>
    </source>
</evidence>
<reference evidence="2 3" key="1">
    <citation type="journal article" date="2016" name="Genome Announc.">
        <title>Draft Genome Sequence of Planomonospora sphaerica JCM9374, a Rare Actinomycete.</title>
        <authorList>
            <person name="Dohra H."/>
            <person name="Suzuki T."/>
            <person name="Inoue Y."/>
            <person name="Kodani S."/>
        </authorList>
    </citation>
    <scope>NUCLEOTIDE SEQUENCE [LARGE SCALE GENOMIC DNA]</scope>
    <source>
        <strain evidence="2 3">JCM 9374</strain>
    </source>
</reference>
<sequence>MAARRSQVAHRAQVAARSRTAKRRAPKAVEALEALYARLPDVACRGLCADSCRSPIDMSDLERDRIRTTSGVHIPERARWPATAPCPALTAENRCATHATRPTICRLWGTGTAETMACPHGCVIDGDRLTDEQLIDVTLTSFEIGGHPEFAHLTDQMRILAADPRIQPVLARLIRGDATPQMLLAALQHHRLGRLLAQANTDDHEGP</sequence>
<dbReference type="InterPro" id="IPR005358">
    <property type="entry name" value="Puta_zinc/iron-chelating_dom"/>
</dbReference>
<dbReference type="Proteomes" id="UP000077701">
    <property type="component" value="Unassembled WGS sequence"/>
</dbReference>
<dbReference type="EMBL" id="BDCX01000011">
    <property type="protein sequence ID" value="GAT68788.1"/>
    <property type="molecule type" value="Genomic_DNA"/>
</dbReference>
<gene>
    <name evidence="2" type="ORF">PS9374_04453</name>
</gene>
<evidence type="ECO:0000256" key="1">
    <source>
        <dbReference type="SAM" id="MobiDB-lite"/>
    </source>
</evidence>
<dbReference type="STRING" id="161355.PS9374_04453"/>
<dbReference type="OrthoDB" id="9779822at2"/>
<dbReference type="Pfam" id="PF03692">
    <property type="entry name" value="CxxCxxCC"/>
    <property type="match status" value="1"/>
</dbReference>